<evidence type="ECO:0000313" key="3">
    <source>
        <dbReference type="EMBL" id="RMZ71264.1"/>
    </source>
</evidence>
<reference evidence="3 4" key="1">
    <citation type="journal article" date="2014" name="PLoS ONE">
        <title>De novo Genome Assembly of the Fungal Plant Pathogen Pyrenophora semeniperda.</title>
        <authorList>
            <person name="Soliai M.M."/>
            <person name="Meyer S.E."/>
            <person name="Udall J.A."/>
            <person name="Elzinga D.E."/>
            <person name="Hermansen R.A."/>
            <person name="Bodily P.M."/>
            <person name="Hart A.A."/>
            <person name="Coleman C.E."/>
        </authorList>
    </citation>
    <scope>NUCLEOTIDE SEQUENCE [LARGE SCALE GENOMIC DNA]</scope>
    <source>
        <strain evidence="3 4">CCB06</strain>
        <tissue evidence="3">Mycelium</tissue>
    </source>
</reference>
<accession>A0A3M7MA60</accession>
<evidence type="ECO:0000313" key="4">
    <source>
        <dbReference type="Proteomes" id="UP000265663"/>
    </source>
</evidence>
<gene>
    <name evidence="3" type="ORF">GMOD_00005792</name>
</gene>
<keyword evidence="4" id="KW-1185">Reference proteome</keyword>
<dbReference type="EMBL" id="KE747826">
    <property type="protein sequence ID" value="RMZ71264.1"/>
    <property type="molecule type" value="Genomic_DNA"/>
</dbReference>
<feature type="region of interest" description="Disordered" evidence="1">
    <location>
        <begin position="154"/>
        <end position="186"/>
    </location>
</feature>
<feature type="compositionally biased region" description="Basic and acidic residues" evidence="1">
    <location>
        <begin position="41"/>
        <end position="62"/>
    </location>
</feature>
<evidence type="ECO:0000256" key="1">
    <source>
        <dbReference type="SAM" id="MobiDB-lite"/>
    </source>
</evidence>
<dbReference type="Proteomes" id="UP000265663">
    <property type="component" value="Unassembled WGS sequence"/>
</dbReference>
<organism evidence="3 4">
    <name type="scientific">Pyrenophora seminiperda CCB06</name>
    <dbReference type="NCBI Taxonomy" id="1302712"/>
    <lineage>
        <taxon>Eukaryota</taxon>
        <taxon>Fungi</taxon>
        <taxon>Dikarya</taxon>
        <taxon>Ascomycota</taxon>
        <taxon>Pezizomycotina</taxon>
        <taxon>Dothideomycetes</taxon>
        <taxon>Pleosporomycetidae</taxon>
        <taxon>Pleosporales</taxon>
        <taxon>Pleosporineae</taxon>
        <taxon>Pleosporaceae</taxon>
        <taxon>Pyrenophora</taxon>
    </lineage>
</organism>
<proteinExistence type="predicted"/>
<feature type="compositionally biased region" description="Low complexity" evidence="1">
    <location>
        <begin position="11"/>
        <end position="27"/>
    </location>
</feature>
<feature type="compositionally biased region" description="Low complexity" evidence="1">
    <location>
        <begin position="154"/>
        <end position="166"/>
    </location>
</feature>
<keyword evidence="2" id="KW-0812">Transmembrane</keyword>
<sequence length="224" mass="24507">MASIELRDVASPAPSYSSTSSNPYYQSTKNWPLPSTYPTESKPHVQDEEEAPVKPDYQDPNHPHFAQSTGPKYPATLPARSRMPRKRVLVPWVLFIIFFLISMWYTSILLGARFLSIIRPVPPTPPTTPEINVYINGDMFQGSVLFSTPTTVIQTSSTPTTTVTPQAPLRPTMSVPGGSNGDALPDMSDGFGKISTGRERRMVAAPTAFVTVARGGYEVPRHAG</sequence>
<evidence type="ECO:0000256" key="2">
    <source>
        <dbReference type="SAM" id="Phobius"/>
    </source>
</evidence>
<feature type="transmembrane region" description="Helical" evidence="2">
    <location>
        <begin position="89"/>
        <end position="115"/>
    </location>
</feature>
<feature type="region of interest" description="Disordered" evidence="1">
    <location>
        <begin position="1"/>
        <end position="73"/>
    </location>
</feature>
<dbReference type="AlphaFoldDB" id="A0A3M7MA60"/>
<protein>
    <submittedName>
        <fullName evidence="3">Uncharacterized protein</fullName>
    </submittedName>
</protein>
<keyword evidence="2" id="KW-0472">Membrane</keyword>
<keyword evidence="2" id="KW-1133">Transmembrane helix</keyword>
<dbReference type="OrthoDB" id="3799173at2759"/>
<name>A0A3M7MA60_9PLEO</name>